<gene>
    <name evidence="1" type="ORF">CK203_031534</name>
</gene>
<organism evidence="1 2">
    <name type="scientific">Vitis vinifera</name>
    <name type="common">Grape</name>
    <dbReference type="NCBI Taxonomy" id="29760"/>
    <lineage>
        <taxon>Eukaryota</taxon>
        <taxon>Viridiplantae</taxon>
        <taxon>Streptophyta</taxon>
        <taxon>Embryophyta</taxon>
        <taxon>Tracheophyta</taxon>
        <taxon>Spermatophyta</taxon>
        <taxon>Magnoliopsida</taxon>
        <taxon>eudicotyledons</taxon>
        <taxon>Gunneridae</taxon>
        <taxon>Pentapetalae</taxon>
        <taxon>rosids</taxon>
        <taxon>Vitales</taxon>
        <taxon>Vitaceae</taxon>
        <taxon>Viteae</taxon>
        <taxon>Vitis</taxon>
    </lineage>
</organism>
<protein>
    <submittedName>
        <fullName evidence="1">Uncharacterized protein</fullName>
    </submittedName>
</protein>
<name>A0A438IG85_VITVI</name>
<comment type="caution">
    <text evidence="1">The sequence shown here is derived from an EMBL/GenBank/DDBJ whole genome shotgun (WGS) entry which is preliminary data.</text>
</comment>
<proteinExistence type="predicted"/>
<evidence type="ECO:0000313" key="2">
    <source>
        <dbReference type="Proteomes" id="UP000288805"/>
    </source>
</evidence>
<evidence type="ECO:0000313" key="1">
    <source>
        <dbReference type="EMBL" id="RVW95752.1"/>
    </source>
</evidence>
<dbReference type="Proteomes" id="UP000288805">
    <property type="component" value="Unassembled WGS sequence"/>
</dbReference>
<sequence>MGVVVLSLMENFRLFDTPDAYTGAYYPHHGMFLVVIGLHDSHIHDLGRCLISNDKPLLYTMHLLCYTLAQYFGHHYMSVLSFPWDAKICVIVGCTNG</sequence>
<dbReference type="AlphaFoldDB" id="A0A438IG85"/>
<accession>A0A438IG85</accession>
<reference evidence="1 2" key="1">
    <citation type="journal article" date="2018" name="PLoS Genet.">
        <title>Population sequencing reveals clonal diversity and ancestral inbreeding in the grapevine cultivar Chardonnay.</title>
        <authorList>
            <person name="Roach M.J."/>
            <person name="Johnson D.L."/>
            <person name="Bohlmann J."/>
            <person name="van Vuuren H.J."/>
            <person name="Jones S.J."/>
            <person name="Pretorius I.S."/>
            <person name="Schmidt S.A."/>
            <person name="Borneman A.R."/>
        </authorList>
    </citation>
    <scope>NUCLEOTIDE SEQUENCE [LARGE SCALE GENOMIC DNA]</scope>
    <source>
        <strain evidence="2">cv. Chardonnay</strain>
        <tissue evidence="1">Leaf</tissue>
    </source>
</reference>
<dbReference type="EMBL" id="QGNW01000112">
    <property type="protein sequence ID" value="RVW95752.1"/>
    <property type="molecule type" value="Genomic_DNA"/>
</dbReference>